<sequence>MSRDTGFWFRWIIANAVGELLGLGPVAFVAILLVRVFSEGGGPEALFGLGLFTLLGAYEGAVVGLAQWLVLRRRLPEVSRRSWIWATVAGAATAWLLGMLPSTIMSFIGGGGGAMPEPEGAGVYVMAAGMGLLLGAILAAPQWRVLRRQVHGAGWWIPANSAAWAAAMPLTFLAAGLPLPQDGLLSLLLLASAVIAAVGALAGAIHGAVLVRLTR</sequence>
<feature type="transmembrane region" description="Helical" evidence="1">
    <location>
        <begin position="83"/>
        <end position="109"/>
    </location>
</feature>
<feature type="transmembrane region" description="Helical" evidence="1">
    <location>
        <begin position="187"/>
        <end position="211"/>
    </location>
</feature>
<keyword evidence="1" id="KW-0812">Transmembrane</keyword>
<accession>W8RM02</accession>
<feature type="transmembrane region" description="Helical" evidence="1">
    <location>
        <begin position="121"/>
        <end position="141"/>
    </location>
</feature>
<evidence type="ECO:0000256" key="1">
    <source>
        <dbReference type="SAM" id="Phobius"/>
    </source>
</evidence>
<feature type="transmembrane region" description="Helical" evidence="1">
    <location>
        <begin position="46"/>
        <end position="71"/>
    </location>
</feature>
<name>W8RM02_9ARCH</name>
<proteinExistence type="predicted"/>
<keyword evidence="1" id="KW-0472">Membrane</keyword>
<feature type="transmembrane region" description="Helical" evidence="1">
    <location>
        <begin position="153"/>
        <end position="175"/>
    </location>
</feature>
<dbReference type="EMBL" id="KF439061">
    <property type="protein sequence ID" value="AHM02039.1"/>
    <property type="molecule type" value="Genomic_DNA"/>
</dbReference>
<evidence type="ECO:0000313" key="2">
    <source>
        <dbReference type="EMBL" id="AHM02039.1"/>
    </source>
</evidence>
<feature type="transmembrane region" description="Helical" evidence="1">
    <location>
        <begin position="12"/>
        <end position="34"/>
    </location>
</feature>
<keyword evidence="1" id="KW-1133">Transmembrane helix</keyword>
<reference evidence="2" key="1">
    <citation type="journal article" date="2014" name="ISME J.">
        <title>Genetic and functional properties of uncultivated MCG archaea assessed by metagenome and gene expression analyses.</title>
        <authorList>
            <person name="Meng J."/>
            <person name="Xu J."/>
            <person name="Qin D."/>
            <person name="He Y."/>
            <person name="Xiao X."/>
            <person name="Wang F."/>
        </authorList>
    </citation>
    <scope>NUCLEOTIDE SEQUENCE</scope>
</reference>
<protein>
    <submittedName>
        <fullName evidence="2">Uncharacterized protein</fullName>
    </submittedName>
</protein>
<organism evidence="2">
    <name type="scientific">uncultured miscellaneous Crenarchaeota group</name>
    <dbReference type="NCBI Taxonomy" id="1368239"/>
    <lineage>
        <taxon>Archaea</taxon>
        <taxon>Candidatus Bathyarchaeota</taxon>
        <taxon>environmental samples</taxon>
    </lineage>
</organism>
<dbReference type="AlphaFoldDB" id="W8RM02"/>